<accession>A0A7S0ZIK8</accession>
<evidence type="ECO:0000256" key="1">
    <source>
        <dbReference type="SAM" id="MobiDB-lite"/>
    </source>
</evidence>
<proteinExistence type="predicted"/>
<dbReference type="AlphaFoldDB" id="A0A7S0ZIK8"/>
<feature type="compositionally biased region" description="Polar residues" evidence="1">
    <location>
        <begin position="368"/>
        <end position="381"/>
    </location>
</feature>
<dbReference type="InterPro" id="IPR038052">
    <property type="entry name" value="Chaperonin_RbcX_sf"/>
</dbReference>
<name>A0A7S0ZIK8_9RHOD</name>
<organism evidence="2">
    <name type="scientific">Timspurckia oligopyrenoides</name>
    <dbReference type="NCBI Taxonomy" id="708627"/>
    <lineage>
        <taxon>Eukaryota</taxon>
        <taxon>Rhodophyta</taxon>
        <taxon>Bangiophyceae</taxon>
        <taxon>Porphyridiales</taxon>
        <taxon>Porphyridiaceae</taxon>
        <taxon>Timspurckia</taxon>
    </lineage>
</organism>
<reference evidence="2" key="1">
    <citation type="submission" date="2021-01" db="EMBL/GenBank/DDBJ databases">
        <authorList>
            <person name="Corre E."/>
            <person name="Pelletier E."/>
            <person name="Niang G."/>
            <person name="Scheremetjew M."/>
            <person name="Finn R."/>
            <person name="Kale V."/>
            <person name="Holt S."/>
            <person name="Cochrane G."/>
            <person name="Meng A."/>
            <person name="Brown T."/>
            <person name="Cohen L."/>
        </authorList>
    </citation>
    <scope>NUCLEOTIDE SEQUENCE</scope>
    <source>
        <strain evidence="2">CCMP3278</strain>
    </source>
</reference>
<dbReference type="SUPFAM" id="SSF158615">
    <property type="entry name" value="RbcX-like"/>
    <property type="match status" value="2"/>
</dbReference>
<dbReference type="EMBL" id="HBFP01010256">
    <property type="protein sequence ID" value="CAD8822968.1"/>
    <property type="molecule type" value="Transcribed_RNA"/>
</dbReference>
<protein>
    <submittedName>
        <fullName evidence="2">Uncharacterized protein</fullName>
    </submittedName>
</protein>
<evidence type="ECO:0000313" key="2">
    <source>
        <dbReference type="EMBL" id="CAD8822968.1"/>
    </source>
</evidence>
<sequence>MQMEIGQTTKMLNNNSLSCFVAPGMHSTVQSLKMANKSSFVSSHQQSLTVNRVPSTVNHGHSTVSMNTNGRGVHGGSDKFGIHDPTSTVLYDFLTRRSVNTLIYYFDEFHDGPSKNWLEKFENFKEREIGFTQSDEFLLKMMSSRPEKGVMTVSHPKGYFKRQFPFTIEPRRIAERILAIREQLSVEWKKDLRLISSENNELQRLHLELALQPNISLDSIRKKILDSDPFANDTSALRSSNYRKLKVLLTHHASYAVLQDLHKSDNHSYMWLESFLKTHSVENDEDFVFTLMRTPNVTRVNPDSQVSPLHIAGDILQKRLEIARDWRFLLTSTAEANRKLTLTTLLQSTNLEEVFDPAKVRVDPKSQGFDTSSDDFNQAQP</sequence>
<feature type="region of interest" description="Disordered" evidence="1">
    <location>
        <begin position="362"/>
        <end position="381"/>
    </location>
</feature>
<gene>
    <name evidence="2" type="ORF">TOLI1172_LOCUS7364</name>
</gene>
<dbReference type="Gene3D" id="1.10.1200.210">
    <property type="entry name" value="Chaperonin-like RbcX"/>
    <property type="match status" value="2"/>
</dbReference>